<dbReference type="GO" id="GO:0016987">
    <property type="term" value="F:sigma factor activity"/>
    <property type="evidence" value="ECO:0007669"/>
    <property type="project" value="TreeGrafter"/>
</dbReference>
<sequence length="139" mass="15220">MHHRAAKRLAEGRDRFHPSAHDHGKLLVRFLEAAQGGDLDALTSMLSQDVVAWNDGGGKVRAALRPVSGLAGVVAFISGLVRRYSFERARLVEANGGPAVWITVDGREQLVTVDIRDGLIHAIYCVLNPDKLAHFHRLP</sequence>
<feature type="domain" description="SnoaL-like" evidence="1">
    <location>
        <begin position="28"/>
        <end position="107"/>
    </location>
</feature>
<organism evidence="2 3">
    <name type="scientific">Streptosporangium subroseum</name>
    <dbReference type="NCBI Taxonomy" id="106412"/>
    <lineage>
        <taxon>Bacteria</taxon>
        <taxon>Bacillati</taxon>
        <taxon>Actinomycetota</taxon>
        <taxon>Actinomycetes</taxon>
        <taxon>Streptosporangiales</taxon>
        <taxon>Streptosporangiaceae</taxon>
        <taxon>Streptosporangium</taxon>
    </lineage>
</organism>
<dbReference type="SUPFAM" id="SSF54427">
    <property type="entry name" value="NTF2-like"/>
    <property type="match status" value="1"/>
</dbReference>
<reference evidence="2 3" key="1">
    <citation type="submission" date="2017-06" db="EMBL/GenBank/DDBJ databases">
        <authorList>
            <person name="Kim H.J."/>
            <person name="Triplett B.A."/>
        </authorList>
    </citation>
    <scope>NUCLEOTIDE SEQUENCE [LARGE SCALE GENOMIC DNA]</scope>
    <source>
        <strain evidence="2 3">CGMCC 4.2132</strain>
    </source>
</reference>
<dbReference type="InterPro" id="IPR032710">
    <property type="entry name" value="NTF2-like_dom_sf"/>
</dbReference>
<gene>
    <name evidence="2" type="ORF">SAMN05216276_10833</name>
</gene>
<dbReference type="Pfam" id="PF12680">
    <property type="entry name" value="SnoaL_2"/>
    <property type="match status" value="1"/>
</dbReference>
<evidence type="ECO:0000259" key="1">
    <source>
        <dbReference type="Pfam" id="PF12680"/>
    </source>
</evidence>
<proteinExistence type="predicted"/>
<evidence type="ECO:0000313" key="2">
    <source>
        <dbReference type="EMBL" id="SNT61288.1"/>
    </source>
</evidence>
<accession>A0A239P3U4</accession>
<dbReference type="AlphaFoldDB" id="A0A239P3U4"/>
<dbReference type="PANTHER" id="PTHR30173:SF36">
    <property type="entry name" value="ECF RNA POLYMERASE SIGMA FACTOR SIGJ"/>
    <property type="match status" value="1"/>
</dbReference>
<dbReference type="InterPro" id="IPR052704">
    <property type="entry name" value="ECF_Sigma-70_Domain"/>
</dbReference>
<dbReference type="InterPro" id="IPR037401">
    <property type="entry name" value="SnoaL-like"/>
</dbReference>
<dbReference type="RefSeq" id="WP_089213092.1">
    <property type="nucleotide sequence ID" value="NZ_FZOD01000083.1"/>
</dbReference>
<dbReference type="PANTHER" id="PTHR30173">
    <property type="entry name" value="SIGMA 19 FACTOR"/>
    <property type="match status" value="1"/>
</dbReference>
<evidence type="ECO:0000313" key="3">
    <source>
        <dbReference type="Proteomes" id="UP000198282"/>
    </source>
</evidence>
<dbReference type="Gene3D" id="3.10.450.50">
    <property type="match status" value="1"/>
</dbReference>
<protein>
    <submittedName>
        <fullName evidence="2">RNA polymerase sigma-70 factor, ECF subfamily</fullName>
    </submittedName>
</protein>
<name>A0A239P3U4_9ACTN</name>
<dbReference type="EMBL" id="FZOD01000083">
    <property type="protein sequence ID" value="SNT61288.1"/>
    <property type="molecule type" value="Genomic_DNA"/>
</dbReference>
<keyword evidence="3" id="KW-1185">Reference proteome</keyword>
<dbReference type="Proteomes" id="UP000198282">
    <property type="component" value="Unassembled WGS sequence"/>
</dbReference>